<keyword evidence="3" id="KW-1185">Reference proteome</keyword>
<feature type="region of interest" description="Disordered" evidence="1">
    <location>
        <begin position="397"/>
        <end position="441"/>
    </location>
</feature>
<proteinExistence type="predicted"/>
<sequence>MPPGPPPRSGAPGPPTGPTSGPPADYIPRPPVGPAPAPVKSRAQRAYEHINNNESESEPSTDGDNEPDNVEVQRLNKQRQRNCGLMNLPRQGTSRSDDKGKTVPQLSDTDNDVSPAPHNWPNSFPLPVNTQPWKATEWYNFVPWYVCDSQRIIDVAHGGDDGARTRATDLIWQMQQDGRLTASHGMMNLLMSWRRHGSSGVIHPPTVPPPRRMTNPTSSSTFDEWVAWYAQNPRQVHWAIRHLNNDRSEAPLRQDLEAMWLARRMAPIIPPSVPATACNVFIEHTAELFSIPGLYAWIVQAGHYPMANNNEPAPFPRSSAQNSSIYDVARWYAARGFHPMRIGFLEEFHRQHCNYILGRVLEDVTPFKGHFPADLRDGCARPVPPTHELLSLVDEDMAMQPPDPEPPTPGAGNAPAGSGQLGPNPRATPEAGGPDHDMGGH</sequence>
<accession>A0A401G7A1</accession>
<feature type="compositionally biased region" description="Pro residues" evidence="1">
    <location>
        <begin position="1"/>
        <end position="21"/>
    </location>
</feature>
<dbReference type="RefSeq" id="XP_027608950.1">
    <property type="nucleotide sequence ID" value="XM_027753149.1"/>
</dbReference>
<feature type="compositionally biased region" description="Acidic residues" evidence="1">
    <location>
        <begin position="55"/>
        <end position="69"/>
    </location>
</feature>
<organism evidence="2 3">
    <name type="scientific">Sparassis crispa</name>
    <dbReference type="NCBI Taxonomy" id="139825"/>
    <lineage>
        <taxon>Eukaryota</taxon>
        <taxon>Fungi</taxon>
        <taxon>Dikarya</taxon>
        <taxon>Basidiomycota</taxon>
        <taxon>Agaricomycotina</taxon>
        <taxon>Agaricomycetes</taxon>
        <taxon>Polyporales</taxon>
        <taxon>Sparassidaceae</taxon>
        <taxon>Sparassis</taxon>
    </lineage>
</organism>
<reference evidence="2 3" key="1">
    <citation type="journal article" date="2018" name="Sci. Rep.">
        <title>Genome sequence of the cauliflower mushroom Sparassis crispa (Hanabiratake) and its association with beneficial usage.</title>
        <authorList>
            <person name="Kiyama R."/>
            <person name="Furutani Y."/>
            <person name="Kawaguchi K."/>
            <person name="Nakanishi T."/>
        </authorList>
    </citation>
    <scope>NUCLEOTIDE SEQUENCE [LARGE SCALE GENOMIC DNA]</scope>
</reference>
<dbReference type="AlphaFoldDB" id="A0A401G7A1"/>
<evidence type="ECO:0000256" key="1">
    <source>
        <dbReference type="SAM" id="MobiDB-lite"/>
    </source>
</evidence>
<dbReference type="EMBL" id="BFAD01000001">
    <property type="protein sequence ID" value="GBE78037.1"/>
    <property type="molecule type" value="Genomic_DNA"/>
</dbReference>
<protein>
    <submittedName>
        <fullName evidence="2">Uncharacterized protein</fullName>
    </submittedName>
</protein>
<dbReference type="InParanoid" id="A0A401G7A1"/>
<evidence type="ECO:0000313" key="3">
    <source>
        <dbReference type="Proteomes" id="UP000287166"/>
    </source>
</evidence>
<dbReference type="OrthoDB" id="2919381at2759"/>
<feature type="region of interest" description="Disordered" evidence="1">
    <location>
        <begin position="1"/>
        <end position="123"/>
    </location>
</feature>
<evidence type="ECO:0000313" key="2">
    <source>
        <dbReference type="EMBL" id="GBE78037.1"/>
    </source>
</evidence>
<feature type="compositionally biased region" description="Pro residues" evidence="1">
    <location>
        <begin position="28"/>
        <end position="37"/>
    </location>
</feature>
<comment type="caution">
    <text evidence="2">The sequence shown here is derived from an EMBL/GenBank/DDBJ whole genome shotgun (WGS) entry which is preliminary data.</text>
</comment>
<dbReference type="Proteomes" id="UP000287166">
    <property type="component" value="Unassembled WGS sequence"/>
</dbReference>
<gene>
    <name evidence="2" type="ORF">SCP_0109190</name>
</gene>
<name>A0A401G7A1_9APHY</name>
<dbReference type="GeneID" id="38774954"/>